<protein>
    <recommendedName>
        <fullName evidence="9">Mitochondrial fission factor</fullName>
    </recommendedName>
</protein>
<feature type="region of interest" description="Disordered" evidence="10">
    <location>
        <begin position="1"/>
        <end position="72"/>
    </location>
</feature>
<keyword evidence="3 9" id="KW-1000">Mitochondrion outer membrane</keyword>
<dbReference type="GO" id="GO:0090141">
    <property type="term" value="P:positive regulation of mitochondrial fission"/>
    <property type="evidence" value="ECO:0007669"/>
    <property type="project" value="UniProtKB-UniRule"/>
</dbReference>
<gene>
    <name evidence="12" type="primary">Mff</name>
    <name evidence="12" type="ORF">N1851_024958</name>
</gene>
<dbReference type="GO" id="GO:0006626">
    <property type="term" value="P:protein targeting to mitochondrion"/>
    <property type="evidence" value="ECO:0007669"/>
    <property type="project" value="TreeGrafter"/>
</dbReference>
<comment type="caution">
    <text evidence="12">The sequence shown here is derived from an EMBL/GenBank/DDBJ whole genome shotgun (WGS) entry which is preliminary data.</text>
</comment>
<dbReference type="InterPro" id="IPR008518">
    <property type="entry name" value="Mff/Tango-11"/>
</dbReference>
<comment type="subcellular location">
    <subcellularLocation>
        <location evidence="9">Mitochondrion outer membrane</location>
        <topology evidence="9">Single-pass type IV membrane protein</topology>
    </subcellularLocation>
    <subcellularLocation>
        <location evidence="9">Peroxisome</location>
    </subcellularLocation>
</comment>
<evidence type="ECO:0000256" key="3">
    <source>
        <dbReference type="ARBA" id="ARBA00022787"/>
    </source>
</evidence>
<dbReference type="EMBL" id="JAOPHQ010004603">
    <property type="protein sequence ID" value="KAK0138520.1"/>
    <property type="molecule type" value="Genomic_DNA"/>
</dbReference>
<dbReference type="GO" id="GO:0005777">
    <property type="term" value="C:peroxisome"/>
    <property type="evidence" value="ECO:0007669"/>
    <property type="project" value="UniProtKB-SubCell"/>
</dbReference>
<feature type="compositionally biased region" description="Basic and acidic residues" evidence="10">
    <location>
        <begin position="45"/>
        <end position="61"/>
    </location>
</feature>
<evidence type="ECO:0000256" key="10">
    <source>
        <dbReference type="SAM" id="MobiDB-lite"/>
    </source>
</evidence>
<keyword evidence="4" id="KW-1133">Transmembrane helix</keyword>
<dbReference type="GO" id="GO:0090314">
    <property type="term" value="P:positive regulation of protein targeting to membrane"/>
    <property type="evidence" value="ECO:0007669"/>
    <property type="project" value="UniProtKB-UniRule"/>
</dbReference>
<feature type="compositionally biased region" description="Low complexity" evidence="10">
    <location>
        <begin position="180"/>
        <end position="189"/>
    </location>
</feature>
<accession>A0AA47ME93</accession>
<keyword evidence="8 9" id="KW-0576">Peroxisome</keyword>
<evidence type="ECO:0000313" key="12">
    <source>
        <dbReference type="EMBL" id="KAK0138520.1"/>
    </source>
</evidence>
<keyword evidence="5" id="KW-0175">Coiled coil</keyword>
<keyword evidence="7" id="KW-0472">Membrane</keyword>
<evidence type="ECO:0000256" key="1">
    <source>
        <dbReference type="ARBA" id="ARBA00009806"/>
    </source>
</evidence>
<evidence type="ECO:0000256" key="4">
    <source>
        <dbReference type="ARBA" id="ARBA00022989"/>
    </source>
</evidence>
<evidence type="ECO:0000256" key="9">
    <source>
        <dbReference type="RuleBase" id="RU368040"/>
    </source>
</evidence>
<comment type="function">
    <text evidence="9">Plays a role in mitochondrial and peroxisomal fission. Promotes the recruitment and association of the fission mediator dynamin-related protein 1 (DNM1L) to the mitochondrial surface.</text>
</comment>
<dbReference type="PANTHER" id="PTHR16501">
    <property type="entry name" value="TRANSPORT AND GOLGI ORGANIZATION PROTEIN 11"/>
    <property type="match status" value="1"/>
</dbReference>
<reference evidence="12" key="1">
    <citation type="journal article" date="2023" name="Front. Mar. Sci.">
        <title>A new Merluccius polli reference genome to investigate the effects of global change in West African waters.</title>
        <authorList>
            <person name="Mateo J.L."/>
            <person name="Blanco-Fernandez C."/>
            <person name="Garcia-Vazquez E."/>
            <person name="Machado-Schiaffino G."/>
        </authorList>
    </citation>
    <scope>NUCLEOTIDE SEQUENCE</scope>
    <source>
        <strain evidence="12">C29</strain>
        <tissue evidence="12">Fin</tissue>
    </source>
</reference>
<name>A0AA47ME93_MERPO</name>
<evidence type="ECO:0000259" key="11">
    <source>
        <dbReference type="Pfam" id="PF05644"/>
    </source>
</evidence>
<feature type="region of interest" description="Disordered" evidence="10">
    <location>
        <begin position="155"/>
        <end position="189"/>
    </location>
</feature>
<sequence length="326" mass="36642">MASFSPYLAEAMRGPGKDPGFSETINQNMQVPDRLAVGGSPRWARGREKEEEAESRRRSEETPASYSMHIPDRLTYTEAPDLSPRPLFTSSKPALSTPLTLETCWETQASQEGDFFHRDPLHSPMRRSYSDQGLGRTSPGTPTHLKHAAALHAHLASPRGSGVSLPQQHPTAGGPPQAPELPESHPSLLSPYPLLQAARQLGQQASQRLLQAISRKYRRLTKHLNQFPQFERFNYPETPARVRPAVEASGPVNKDVSRKRTMESWSQEDESGAVVEFIVLRRQVLKMSRRLAGLERQNAERRNTETLLFSLLLSACLLNGWLWIRR</sequence>
<dbReference type="AlphaFoldDB" id="A0AA47ME93"/>
<proteinExistence type="inferred from homology"/>
<dbReference type="GO" id="GO:0005741">
    <property type="term" value="C:mitochondrial outer membrane"/>
    <property type="evidence" value="ECO:0007669"/>
    <property type="project" value="UniProtKB-SubCell"/>
</dbReference>
<dbReference type="InterPro" id="IPR039433">
    <property type="entry name" value="Mff-like_dom"/>
</dbReference>
<comment type="similarity">
    <text evidence="1 9">Belongs to the Tango11 family.</text>
</comment>
<dbReference type="PANTHER" id="PTHR16501:SF16">
    <property type="entry name" value="MITOCHONDRIAL FISSION FACTOR"/>
    <property type="match status" value="1"/>
</dbReference>
<dbReference type="Pfam" id="PF05644">
    <property type="entry name" value="Miff"/>
    <property type="match status" value="1"/>
</dbReference>
<organism evidence="12 13">
    <name type="scientific">Merluccius polli</name>
    <name type="common">Benguela hake</name>
    <name type="synonym">Merluccius cadenati</name>
    <dbReference type="NCBI Taxonomy" id="89951"/>
    <lineage>
        <taxon>Eukaryota</taxon>
        <taxon>Metazoa</taxon>
        <taxon>Chordata</taxon>
        <taxon>Craniata</taxon>
        <taxon>Vertebrata</taxon>
        <taxon>Euteleostomi</taxon>
        <taxon>Actinopterygii</taxon>
        <taxon>Neopterygii</taxon>
        <taxon>Teleostei</taxon>
        <taxon>Neoteleostei</taxon>
        <taxon>Acanthomorphata</taxon>
        <taxon>Zeiogadaria</taxon>
        <taxon>Gadariae</taxon>
        <taxon>Gadiformes</taxon>
        <taxon>Gadoidei</taxon>
        <taxon>Merlucciidae</taxon>
        <taxon>Merluccius</taxon>
    </lineage>
</organism>
<evidence type="ECO:0000313" key="13">
    <source>
        <dbReference type="Proteomes" id="UP001174136"/>
    </source>
</evidence>
<evidence type="ECO:0000256" key="5">
    <source>
        <dbReference type="ARBA" id="ARBA00023054"/>
    </source>
</evidence>
<evidence type="ECO:0000256" key="6">
    <source>
        <dbReference type="ARBA" id="ARBA00023128"/>
    </source>
</evidence>
<evidence type="ECO:0000256" key="8">
    <source>
        <dbReference type="ARBA" id="ARBA00023140"/>
    </source>
</evidence>
<dbReference type="Proteomes" id="UP001174136">
    <property type="component" value="Unassembled WGS sequence"/>
</dbReference>
<keyword evidence="2" id="KW-0812">Transmembrane</keyword>
<evidence type="ECO:0000256" key="7">
    <source>
        <dbReference type="ARBA" id="ARBA00023136"/>
    </source>
</evidence>
<keyword evidence="13" id="KW-1185">Reference proteome</keyword>
<feature type="domain" description="Mff-like" evidence="11">
    <location>
        <begin position="183"/>
        <end position="326"/>
    </location>
</feature>
<keyword evidence="6 9" id="KW-0496">Mitochondrion</keyword>
<dbReference type="GO" id="GO:0000266">
    <property type="term" value="P:mitochondrial fission"/>
    <property type="evidence" value="ECO:0007669"/>
    <property type="project" value="UniProtKB-UniRule"/>
</dbReference>
<feature type="region of interest" description="Disordered" evidence="10">
    <location>
        <begin position="116"/>
        <end position="139"/>
    </location>
</feature>
<evidence type="ECO:0000256" key="2">
    <source>
        <dbReference type="ARBA" id="ARBA00022692"/>
    </source>
</evidence>